<evidence type="ECO:0000256" key="1">
    <source>
        <dbReference type="SAM" id="SignalP"/>
    </source>
</evidence>
<dbReference type="AlphaFoldDB" id="A0A7S1KJ99"/>
<accession>A0A7S1KJ99</accession>
<dbReference type="EMBL" id="HBGB01052517">
    <property type="protein sequence ID" value="CAD9075673.1"/>
    <property type="molecule type" value="Transcribed_RNA"/>
</dbReference>
<gene>
    <name evidence="2" type="ORF">VBRA1451_LOCUS30761</name>
</gene>
<dbReference type="PANTHER" id="PTHR33880:SF19">
    <property type="entry name" value="EXPRESSED PROTEIN"/>
    <property type="match status" value="1"/>
</dbReference>
<sequence>MALRLSLSLLLVLSSSAAILVHARLPSSQPPAAAEPDGGKVLPMAWPEVFHALMVQQRGGVPGVTDLYYDWPNRRNLHVIRLQYQSTLYDNERQGYGAYYHPTEGTCFVIDFQGVGILTPDWLVDNSTYLGTQAVNNRTCHTWMKGDSMDPNRPGPFLHYWEDVHTRLPVRWQFFDGMSFDIIQWHAGEAASEAVWAIPPYCPNMTTTEALAGRDPTRVDEHVFYRKLGGGSALVRLLHEGGGGRQSMCEGARDCTQRMDGWRGRSGLLGTRSRLSV</sequence>
<name>A0A7S1KJ99_9ALVE</name>
<protein>
    <submittedName>
        <fullName evidence="2">Uncharacterized protein</fullName>
    </submittedName>
</protein>
<reference evidence="2" key="1">
    <citation type="submission" date="2021-01" db="EMBL/GenBank/DDBJ databases">
        <authorList>
            <person name="Corre E."/>
            <person name="Pelletier E."/>
            <person name="Niang G."/>
            <person name="Scheremetjew M."/>
            <person name="Finn R."/>
            <person name="Kale V."/>
            <person name="Holt S."/>
            <person name="Cochrane G."/>
            <person name="Meng A."/>
            <person name="Brown T."/>
            <person name="Cohen L."/>
        </authorList>
    </citation>
    <scope>NUCLEOTIDE SEQUENCE</scope>
    <source>
        <strain evidence="2">CCMP3346</strain>
    </source>
</reference>
<dbReference type="InterPro" id="IPR038941">
    <property type="entry name" value="At4g14100-like"/>
</dbReference>
<organism evidence="2">
    <name type="scientific">Vitrella brassicaformis</name>
    <dbReference type="NCBI Taxonomy" id="1169539"/>
    <lineage>
        <taxon>Eukaryota</taxon>
        <taxon>Sar</taxon>
        <taxon>Alveolata</taxon>
        <taxon>Colpodellida</taxon>
        <taxon>Vitrellaceae</taxon>
        <taxon>Vitrella</taxon>
    </lineage>
</organism>
<feature type="chain" id="PRO_5031448270" evidence="1">
    <location>
        <begin position="24"/>
        <end position="277"/>
    </location>
</feature>
<keyword evidence="1" id="KW-0732">Signal</keyword>
<feature type="signal peptide" evidence="1">
    <location>
        <begin position="1"/>
        <end position="23"/>
    </location>
</feature>
<proteinExistence type="predicted"/>
<dbReference type="PANTHER" id="PTHR33880">
    <property type="entry name" value="EXPRESSED PROTEIN"/>
    <property type="match status" value="1"/>
</dbReference>
<evidence type="ECO:0000313" key="2">
    <source>
        <dbReference type="EMBL" id="CAD9075673.1"/>
    </source>
</evidence>